<dbReference type="EC" id="2.3.2.15" evidence="1"/>
<keyword evidence="3" id="KW-0808">Transferase</keyword>
<evidence type="ECO:0000256" key="3">
    <source>
        <dbReference type="ARBA" id="ARBA00022679"/>
    </source>
</evidence>
<protein>
    <recommendedName>
        <fullName evidence="1">glutathione gamma-glutamylcysteinyltransferase</fullName>
        <ecNumber evidence="1">2.3.2.15</ecNumber>
    </recommendedName>
</protein>
<dbReference type="GO" id="GO:0046938">
    <property type="term" value="P:phytochelatin biosynthetic process"/>
    <property type="evidence" value="ECO:0007669"/>
    <property type="project" value="InterPro"/>
</dbReference>
<evidence type="ECO:0000256" key="2">
    <source>
        <dbReference type="ARBA" id="ARBA00022539"/>
    </source>
</evidence>
<dbReference type="PANTHER" id="PTHR33447:SF2">
    <property type="entry name" value="GLUTATHIONE GAMMA-GLUTAMYLCYSTEINYLTRANSFERASE"/>
    <property type="match status" value="1"/>
</dbReference>
<feature type="domain" description="Peptidase C83" evidence="5">
    <location>
        <begin position="1"/>
        <end position="220"/>
    </location>
</feature>
<evidence type="ECO:0000313" key="6">
    <source>
        <dbReference type="EMBL" id="CAI9738422.1"/>
    </source>
</evidence>
<dbReference type="GO" id="GO:0046872">
    <property type="term" value="F:metal ion binding"/>
    <property type="evidence" value="ECO:0007669"/>
    <property type="project" value="UniProtKB-KW"/>
</dbReference>
<dbReference type="AlphaFoldDB" id="A0AA36BRK1"/>
<dbReference type="Gene3D" id="3.90.70.30">
    <property type="entry name" value="Phytochelatin synthase, N-terminal domain"/>
    <property type="match status" value="1"/>
</dbReference>
<dbReference type="InterPro" id="IPR038765">
    <property type="entry name" value="Papain-like_cys_pep_sf"/>
</dbReference>
<organism evidence="6 7">
    <name type="scientific">Octopus vulgaris</name>
    <name type="common">Common octopus</name>
    <dbReference type="NCBI Taxonomy" id="6645"/>
    <lineage>
        <taxon>Eukaryota</taxon>
        <taxon>Metazoa</taxon>
        <taxon>Spiralia</taxon>
        <taxon>Lophotrochozoa</taxon>
        <taxon>Mollusca</taxon>
        <taxon>Cephalopoda</taxon>
        <taxon>Coleoidea</taxon>
        <taxon>Octopodiformes</taxon>
        <taxon>Octopoda</taxon>
        <taxon>Incirrata</taxon>
        <taxon>Octopodidae</taxon>
        <taxon>Octopus</taxon>
    </lineage>
</organism>
<evidence type="ECO:0000259" key="5">
    <source>
        <dbReference type="PROSITE" id="PS51443"/>
    </source>
</evidence>
<keyword evidence="4" id="KW-0479">Metal-binding</keyword>
<evidence type="ECO:0000256" key="4">
    <source>
        <dbReference type="ARBA" id="ARBA00022723"/>
    </source>
</evidence>
<keyword evidence="2" id="KW-0104">Cadmium</keyword>
<keyword evidence="7" id="KW-1185">Reference proteome</keyword>
<dbReference type="GO" id="GO:0010273">
    <property type="term" value="P:detoxification of copper ion"/>
    <property type="evidence" value="ECO:0007669"/>
    <property type="project" value="TreeGrafter"/>
</dbReference>
<name>A0AA36BRK1_OCTVU</name>
<dbReference type="Proteomes" id="UP001162480">
    <property type="component" value="Chromosome 21"/>
</dbReference>
<accession>A0AA36BRK1</accession>
<gene>
    <name evidence="6" type="ORF">OCTVUL_1B011687</name>
</gene>
<dbReference type="FunFam" id="3.90.70.30:FF:000001">
    <property type="entry name" value="Glutathione gamma-glutamylcysteinyltransferase 1"/>
    <property type="match status" value="1"/>
</dbReference>
<dbReference type="InterPro" id="IPR007719">
    <property type="entry name" value="PCS_N"/>
</dbReference>
<dbReference type="EMBL" id="OX597834">
    <property type="protein sequence ID" value="CAI9738422.1"/>
    <property type="molecule type" value="Genomic_DNA"/>
</dbReference>
<dbReference type="InterPro" id="IPR038156">
    <property type="entry name" value="PCS_N_sf"/>
</dbReference>
<dbReference type="GO" id="GO:0098849">
    <property type="term" value="P:cellular detoxification of cadmium ion"/>
    <property type="evidence" value="ECO:0007669"/>
    <property type="project" value="TreeGrafter"/>
</dbReference>
<sequence>MNKGQFFQRVLPESCISFSSEEGKTIFTEALMSGYMNCYFKLAAQFRTQDEPAYCGLSTLVMILNALEIDPGIAWKGPWRWYHENMLECCVPLEVVKVNGISLEQFTCIAQCNCLVTTVVRPEPKDEETFRNVVKSYTKRDDAFIVATYSRKVLKQTGDGHFSPIAGYHPGRDMVLMMDTARFKYPPHWIHLPSLLTAMNTQDKATGTLRGYVLLSKNTGCDHPVMFCVSSQLSLAIHSIIPADIMTFVQKWWDFLEHQSKATDYLVTITEAIGHIMKLLSDLKAENWLLGTHVLDQKCPCDLQEKFQCMKELLLEKLEKTDLYLLVSQHGEKKYKTPTCICRPAQKCEDSKASKPYKAVHNLHMVTMLLFAWPYGAATNPDAVPSDSTTAEVLNKQVLSMYVKKQIVGADLSREIEGLKNQLTVILAQLYSDDNNKVTNDVDKQDNQ</sequence>
<proteinExistence type="predicted"/>
<dbReference type="InterPro" id="IPR040409">
    <property type="entry name" value="PCS-like"/>
</dbReference>
<reference evidence="6" key="1">
    <citation type="submission" date="2023-08" db="EMBL/GenBank/DDBJ databases">
        <authorList>
            <person name="Alioto T."/>
            <person name="Alioto T."/>
            <person name="Gomez Garrido J."/>
        </authorList>
    </citation>
    <scope>NUCLEOTIDE SEQUENCE</scope>
</reference>
<evidence type="ECO:0000256" key="1">
    <source>
        <dbReference type="ARBA" id="ARBA00012468"/>
    </source>
</evidence>
<dbReference type="SUPFAM" id="SSF54001">
    <property type="entry name" value="Cysteine proteinases"/>
    <property type="match status" value="1"/>
</dbReference>
<dbReference type="PANTHER" id="PTHR33447">
    <property type="entry name" value="GLUTATHIONE GAMMA-GLUTAMYLCYSTEINYLTRANSFERASE"/>
    <property type="match status" value="1"/>
</dbReference>
<dbReference type="PROSITE" id="PS51443">
    <property type="entry name" value="PCS"/>
    <property type="match status" value="1"/>
</dbReference>
<evidence type="ECO:0000313" key="7">
    <source>
        <dbReference type="Proteomes" id="UP001162480"/>
    </source>
</evidence>
<dbReference type="GO" id="GO:0016756">
    <property type="term" value="F:glutathione gamma-glutamylcysteinyltransferase activity"/>
    <property type="evidence" value="ECO:0007669"/>
    <property type="project" value="UniProtKB-EC"/>
</dbReference>
<dbReference type="Pfam" id="PF05023">
    <property type="entry name" value="Phytochelatin"/>
    <property type="match status" value="1"/>
</dbReference>